<evidence type="ECO:0000313" key="2">
    <source>
        <dbReference type="Proteomes" id="UP001221898"/>
    </source>
</evidence>
<reference evidence="1" key="1">
    <citation type="journal article" date="2023" name="Science">
        <title>Genome structures resolve the early diversification of teleost fishes.</title>
        <authorList>
            <person name="Parey E."/>
            <person name="Louis A."/>
            <person name="Montfort J."/>
            <person name="Bouchez O."/>
            <person name="Roques C."/>
            <person name="Iampietro C."/>
            <person name="Lluch J."/>
            <person name="Castinel A."/>
            <person name="Donnadieu C."/>
            <person name="Desvignes T."/>
            <person name="Floi Bucao C."/>
            <person name="Jouanno E."/>
            <person name="Wen M."/>
            <person name="Mejri S."/>
            <person name="Dirks R."/>
            <person name="Jansen H."/>
            <person name="Henkel C."/>
            <person name="Chen W.J."/>
            <person name="Zahm M."/>
            <person name="Cabau C."/>
            <person name="Klopp C."/>
            <person name="Thompson A.W."/>
            <person name="Robinson-Rechavi M."/>
            <person name="Braasch I."/>
            <person name="Lecointre G."/>
            <person name="Bobe J."/>
            <person name="Postlethwait J.H."/>
            <person name="Berthelot C."/>
            <person name="Roest Crollius H."/>
            <person name="Guiguen Y."/>
        </authorList>
    </citation>
    <scope>NUCLEOTIDE SEQUENCE</scope>
    <source>
        <strain evidence="1">NC1722</strain>
    </source>
</reference>
<comment type="caution">
    <text evidence="1">The sequence shown here is derived from an EMBL/GenBank/DDBJ whole genome shotgun (WGS) entry which is preliminary data.</text>
</comment>
<keyword evidence="2" id="KW-1185">Reference proteome</keyword>
<dbReference type="EMBL" id="JAINUG010000032">
    <property type="protein sequence ID" value="KAJ8408994.1"/>
    <property type="molecule type" value="Genomic_DNA"/>
</dbReference>
<accession>A0AAD7SUG2</accession>
<dbReference type="AlphaFoldDB" id="A0AAD7SUG2"/>
<dbReference type="Proteomes" id="UP001221898">
    <property type="component" value="Unassembled WGS sequence"/>
</dbReference>
<name>A0AAD7SUG2_9TELE</name>
<sequence>MTPQSSTTPVPDCGVTEAQTTVSERMRLAGHALSSAQGARRSDPQWPGDFSIAGNRRRRLFLLVSQPPFCASPPDRIPPRSPAPGV</sequence>
<protein>
    <submittedName>
        <fullName evidence="1">Uncharacterized protein</fullName>
    </submittedName>
</protein>
<evidence type="ECO:0000313" key="1">
    <source>
        <dbReference type="EMBL" id="KAJ8408994.1"/>
    </source>
</evidence>
<proteinExistence type="predicted"/>
<organism evidence="1 2">
    <name type="scientific">Aldrovandia affinis</name>
    <dbReference type="NCBI Taxonomy" id="143900"/>
    <lineage>
        <taxon>Eukaryota</taxon>
        <taxon>Metazoa</taxon>
        <taxon>Chordata</taxon>
        <taxon>Craniata</taxon>
        <taxon>Vertebrata</taxon>
        <taxon>Euteleostomi</taxon>
        <taxon>Actinopterygii</taxon>
        <taxon>Neopterygii</taxon>
        <taxon>Teleostei</taxon>
        <taxon>Notacanthiformes</taxon>
        <taxon>Halosauridae</taxon>
        <taxon>Aldrovandia</taxon>
    </lineage>
</organism>
<gene>
    <name evidence="1" type="ORF">AAFF_G00240150</name>
</gene>